<keyword evidence="9" id="KW-0436">Ligase</keyword>
<evidence type="ECO:0000256" key="5">
    <source>
        <dbReference type="PIRNR" id="PIRNR001589"/>
    </source>
</evidence>
<evidence type="ECO:0000256" key="1">
    <source>
        <dbReference type="ARBA" id="ARBA00005752"/>
    </source>
</evidence>
<feature type="active site" description="For GATase activity" evidence="6">
    <location>
        <position position="2"/>
    </location>
</feature>
<dbReference type="InterPro" id="IPR006426">
    <property type="entry name" value="Asn_synth_AEB"/>
</dbReference>
<keyword evidence="4 6" id="KW-0315">Glutamine amidotransferase</keyword>
<keyword evidence="6" id="KW-0028">Amino-acid biosynthesis</keyword>
<dbReference type="GO" id="GO:0006529">
    <property type="term" value="P:asparagine biosynthetic process"/>
    <property type="evidence" value="ECO:0007669"/>
    <property type="project" value="UniProtKB-KW"/>
</dbReference>
<keyword evidence="3 5" id="KW-0067">ATP-binding</keyword>
<dbReference type="SUPFAM" id="SSF56235">
    <property type="entry name" value="N-terminal nucleophile aminohydrolases (Ntn hydrolases)"/>
    <property type="match status" value="1"/>
</dbReference>
<dbReference type="PROSITE" id="PS51278">
    <property type="entry name" value="GATASE_TYPE_2"/>
    <property type="match status" value="1"/>
</dbReference>
<dbReference type="InterPro" id="IPR029055">
    <property type="entry name" value="Ntn_hydrolases_N"/>
</dbReference>
<dbReference type="InterPro" id="IPR014729">
    <property type="entry name" value="Rossmann-like_a/b/a_fold"/>
</dbReference>
<dbReference type="SUPFAM" id="SSF52402">
    <property type="entry name" value="Adenine nucleotide alpha hydrolases-like"/>
    <property type="match status" value="1"/>
</dbReference>
<comment type="similarity">
    <text evidence="1">Belongs to the asparagine synthetase family.</text>
</comment>
<dbReference type="EMBL" id="KF900515">
    <property type="protein sequence ID" value="AIE97706.1"/>
    <property type="molecule type" value="Genomic_DNA"/>
</dbReference>
<protein>
    <recommendedName>
        <fullName evidence="5">Putative asparagine synthetase [glutamine-hydrolyzing]</fullName>
        <ecNumber evidence="5">6.3.5.4</ecNumber>
    </recommendedName>
</protein>
<dbReference type="InterPro" id="IPR051786">
    <property type="entry name" value="ASN_synthetase/amidase"/>
</dbReference>
<dbReference type="Pfam" id="PF00733">
    <property type="entry name" value="Asn_synthase"/>
    <property type="match status" value="1"/>
</dbReference>
<proteinExistence type="inferred from homology"/>
<dbReference type="NCBIfam" id="TIGR01536">
    <property type="entry name" value="asn_synth_AEB"/>
    <property type="match status" value="1"/>
</dbReference>
<evidence type="ECO:0000256" key="6">
    <source>
        <dbReference type="PIRSR" id="PIRSR001589-1"/>
    </source>
</evidence>
<dbReference type="GO" id="GO:0005524">
    <property type="term" value="F:ATP binding"/>
    <property type="evidence" value="ECO:0007669"/>
    <property type="project" value="UniProtKB-KW"/>
</dbReference>
<dbReference type="PANTHER" id="PTHR43284">
    <property type="entry name" value="ASPARAGINE SYNTHETASE (GLUTAMINE-HYDROLYZING)"/>
    <property type="match status" value="1"/>
</dbReference>
<evidence type="ECO:0000256" key="4">
    <source>
        <dbReference type="ARBA" id="ARBA00022962"/>
    </source>
</evidence>
<dbReference type="Gene3D" id="3.40.50.620">
    <property type="entry name" value="HUPs"/>
    <property type="match status" value="1"/>
</dbReference>
<dbReference type="InterPro" id="IPR033738">
    <property type="entry name" value="AsnB_N"/>
</dbReference>
<dbReference type="GO" id="GO:0005829">
    <property type="term" value="C:cytosol"/>
    <property type="evidence" value="ECO:0007669"/>
    <property type="project" value="TreeGrafter"/>
</dbReference>
<dbReference type="Pfam" id="PF13522">
    <property type="entry name" value="GATase_6"/>
    <property type="match status" value="1"/>
</dbReference>
<dbReference type="Gene3D" id="3.60.20.10">
    <property type="entry name" value="Glutamine Phosphoribosylpyrophosphate, subunit 1, domain 1"/>
    <property type="match status" value="1"/>
</dbReference>
<organism evidence="9">
    <name type="scientific">uncultured marine thaumarchaeote KM3_02_B09</name>
    <dbReference type="NCBI Taxonomy" id="1455956"/>
    <lineage>
        <taxon>Archaea</taxon>
        <taxon>Nitrososphaerota</taxon>
        <taxon>environmental samples</taxon>
    </lineage>
</organism>
<dbReference type="PIRSF" id="PIRSF001589">
    <property type="entry name" value="Asn_synthetase_glu-h"/>
    <property type="match status" value="1"/>
</dbReference>
<evidence type="ECO:0000259" key="8">
    <source>
        <dbReference type="PROSITE" id="PS51278"/>
    </source>
</evidence>
<reference evidence="9" key="1">
    <citation type="journal article" date="2014" name="Genome Biol. Evol.">
        <title>Pangenome evidence for extensive interdomain horizontal transfer affecting lineage core and shell genes in uncultured planktonic thaumarchaeota and euryarchaeota.</title>
        <authorList>
            <person name="Deschamps P."/>
            <person name="Zivanovic Y."/>
            <person name="Moreira D."/>
            <person name="Rodriguez-Valera F."/>
            <person name="Lopez-Garcia P."/>
        </authorList>
    </citation>
    <scope>NUCLEOTIDE SEQUENCE</scope>
</reference>
<evidence type="ECO:0000313" key="9">
    <source>
        <dbReference type="EMBL" id="AIE97706.1"/>
    </source>
</evidence>
<dbReference type="InterPro" id="IPR001962">
    <property type="entry name" value="Asn_synthase"/>
</dbReference>
<sequence length="607" mass="65974">MCGVFAIFLHRPLTDADIQLGRQGVAALGHRGPDGSGEWMDRGAGVYIGHARLAIIDPSSASDQPMARDGLVLAYNGEIYNFRELRENLASQHDFRTTGDVEVMLRAWQSWGEGALDRMDGMFGAVVWDGRRAHLAVDVFGEKPLVYATISNGIIVCSELAPLVRLLGLTPHIPETLWPAYLSLGYLPAPDTSFPTVTRLPPASVLSIEDGRAGSLRRYWSPPSGEPGTGRVQPLGETGLDELSNALITSLRRRLIADVPLAAFLSAGVDSSLVVALSARELGVLPTCLTVSFADSSLVDEAPAARRIAEYLGTELRVLSAANFTASQTSADALLDLYGEPTENIAVFPIMQVSQAAAESFKASLTGFAGDEVTSGYAKHAHFYDRRAIYDAPESLRVFAGNLAAPVAFMSSRIAAMAHLYGVRDSEVYLAQKNAPAISWLRRIPGFESWARDVFCKRPEPPAIAVPRFERDEVMPNAHLIASDLGSMHYGLELRTPFLSRDVVETIAQFDPRAMVAFGQKSVLRRILARYLPARLIDFPKSGFTFPADKFLSNCGQKTPSQPGLNAALAREAWSQRFEGHGWSRIAIRLAVASRFFERQSGAAAAN</sequence>
<dbReference type="InterPro" id="IPR017932">
    <property type="entry name" value="GATase_2_dom"/>
</dbReference>
<keyword evidence="6" id="KW-0061">Asparagine biosynthesis</keyword>
<gene>
    <name evidence="9" type="primary">ASNS</name>
    <name evidence="9" type="synonym">asnB</name>
</gene>
<dbReference type="GO" id="GO:0004066">
    <property type="term" value="F:asparagine synthase (glutamine-hydrolyzing) activity"/>
    <property type="evidence" value="ECO:0007669"/>
    <property type="project" value="UniProtKB-EC"/>
</dbReference>
<accession>A0A075G6X6</accession>
<dbReference type="CDD" id="cd00712">
    <property type="entry name" value="AsnB"/>
    <property type="match status" value="1"/>
</dbReference>
<dbReference type="EC" id="6.3.5.4" evidence="5"/>
<evidence type="ECO:0000256" key="7">
    <source>
        <dbReference type="PIRSR" id="PIRSR001589-2"/>
    </source>
</evidence>
<dbReference type="CDD" id="cd01991">
    <property type="entry name" value="Asn_synthase_B_C"/>
    <property type="match status" value="1"/>
</dbReference>
<evidence type="ECO:0000256" key="3">
    <source>
        <dbReference type="ARBA" id="ARBA00022840"/>
    </source>
</evidence>
<dbReference type="PANTHER" id="PTHR43284:SF1">
    <property type="entry name" value="ASPARAGINE SYNTHETASE"/>
    <property type="match status" value="1"/>
</dbReference>
<feature type="binding site" evidence="7">
    <location>
        <position position="100"/>
    </location>
    <ligand>
        <name>L-glutamine</name>
        <dbReference type="ChEBI" id="CHEBI:58359"/>
    </ligand>
</feature>
<comment type="catalytic activity">
    <reaction evidence="5">
        <text>L-aspartate + L-glutamine + ATP + H2O = L-asparagine + L-glutamate + AMP + diphosphate + H(+)</text>
        <dbReference type="Rhea" id="RHEA:12228"/>
        <dbReference type="ChEBI" id="CHEBI:15377"/>
        <dbReference type="ChEBI" id="CHEBI:15378"/>
        <dbReference type="ChEBI" id="CHEBI:29985"/>
        <dbReference type="ChEBI" id="CHEBI:29991"/>
        <dbReference type="ChEBI" id="CHEBI:30616"/>
        <dbReference type="ChEBI" id="CHEBI:33019"/>
        <dbReference type="ChEBI" id="CHEBI:58048"/>
        <dbReference type="ChEBI" id="CHEBI:58359"/>
        <dbReference type="ChEBI" id="CHEBI:456215"/>
        <dbReference type="EC" id="6.3.5.4"/>
    </reaction>
</comment>
<keyword evidence="2 5" id="KW-0547">Nucleotide-binding</keyword>
<name>A0A075G6X6_9ARCH</name>
<evidence type="ECO:0000256" key="2">
    <source>
        <dbReference type="ARBA" id="ARBA00022741"/>
    </source>
</evidence>
<feature type="domain" description="Glutamine amidotransferase type-2" evidence="8">
    <location>
        <begin position="2"/>
        <end position="211"/>
    </location>
</feature>
<dbReference type="AlphaFoldDB" id="A0A075G6X6"/>